<evidence type="ECO:0000259" key="5">
    <source>
        <dbReference type="PROSITE" id="PS51194"/>
    </source>
</evidence>
<dbReference type="eggNOG" id="KOG0083">
    <property type="taxonomic scope" value="Eukaryota"/>
</dbReference>
<proteinExistence type="predicted"/>
<dbReference type="GeneID" id="5895293"/>
<organism evidence="6 7">
    <name type="scientific">Monosiga brevicollis</name>
    <name type="common">Choanoflagellate</name>
    <dbReference type="NCBI Taxonomy" id="81824"/>
    <lineage>
        <taxon>Eukaryota</taxon>
        <taxon>Choanoflagellata</taxon>
        <taxon>Craspedida</taxon>
        <taxon>Salpingoecidae</taxon>
        <taxon>Monosiga</taxon>
    </lineage>
</organism>
<dbReference type="GO" id="GO:0043138">
    <property type="term" value="F:3'-5' DNA helicase activity"/>
    <property type="evidence" value="ECO:0000318"/>
    <property type="project" value="GO_Central"/>
</dbReference>
<feature type="region of interest" description="Disordered" evidence="3">
    <location>
        <begin position="514"/>
        <end position="564"/>
    </location>
</feature>
<evidence type="ECO:0000259" key="4">
    <source>
        <dbReference type="PROSITE" id="PS51192"/>
    </source>
</evidence>
<feature type="region of interest" description="Disordered" evidence="3">
    <location>
        <begin position="413"/>
        <end position="495"/>
    </location>
</feature>
<dbReference type="SMART" id="SM00174">
    <property type="entry name" value="RHO"/>
    <property type="match status" value="1"/>
</dbReference>
<dbReference type="PROSITE" id="PS51192">
    <property type="entry name" value="HELICASE_ATP_BIND_1"/>
    <property type="match status" value="1"/>
</dbReference>
<dbReference type="RefSeq" id="XP_001750002.1">
    <property type="nucleotide sequence ID" value="XM_001749950.1"/>
</dbReference>
<evidence type="ECO:0000256" key="2">
    <source>
        <dbReference type="ARBA" id="ARBA00022840"/>
    </source>
</evidence>
<gene>
    <name evidence="6" type="ORF">MONBRDRAFT_12171</name>
</gene>
<dbReference type="CDD" id="cd00154">
    <property type="entry name" value="Rab"/>
    <property type="match status" value="1"/>
</dbReference>
<feature type="compositionally biased region" description="Basic residues" evidence="3">
    <location>
        <begin position="440"/>
        <end position="456"/>
    </location>
</feature>
<dbReference type="Pfam" id="PF00271">
    <property type="entry name" value="Helicase_C"/>
    <property type="match status" value="1"/>
</dbReference>
<dbReference type="InterPro" id="IPR027417">
    <property type="entry name" value="P-loop_NTPase"/>
</dbReference>
<evidence type="ECO:0000313" key="6">
    <source>
        <dbReference type="EMBL" id="EDQ85177.1"/>
    </source>
</evidence>
<dbReference type="Pfam" id="PF22982">
    <property type="entry name" value="WHD_HRQ1"/>
    <property type="match status" value="1"/>
</dbReference>
<dbReference type="InterPro" id="IPR055227">
    <property type="entry name" value="HRQ1_WHD"/>
</dbReference>
<dbReference type="GO" id="GO:0003676">
    <property type="term" value="F:nucleic acid binding"/>
    <property type="evidence" value="ECO:0007669"/>
    <property type="project" value="InterPro"/>
</dbReference>
<dbReference type="PROSITE" id="PS51194">
    <property type="entry name" value="HELICASE_CTER"/>
    <property type="match status" value="1"/>
</dbReference>
<accession>A9VBF4</accession>
<sequence length="1009" mass="110856">MANPVVPANIPPPDDPNRINIIIVGDAGVGKTSFAIRYVNETFEQTTLNANQEMDSFHTARQWHDEVKNFGDSGVCVVLVGNKTDLPRLVSTEEGSALAKDLQVAFCEVSAKTGDSVDAALKAVLPGVLRSSTNPFIWTACQPGAEAPIHRDPRHRYYINYTGEASSEPMTHAQFDPQGQVVHIERIPPRHPTYAPLDTPLPADLAATLRALGTHQLFAHQVPVLEQLLENDTDNVALYMFPTKALAQDQLRSLSNYTGAGWLGDVVRAATLDADTSQSQREDIRQTGNIILTNPDMLHVTLLARHERWCRLFRTLRYVVLDEAHTYRGVFGSHVACVMRRLLRICSLYRNDRVQFICCSATLANPGFHFRQLVPLYGMQSRELCVVQKDGSPSGERLFALWNPTLDRAAVEDGAVQPTQKPPSSSAKSAASGPNVKSPKAVRAHIRRLSHGRKAQRSTLVSLFQTQEEDTLKRPAKSRAQPLPAAAADSENDSDAELDAAMDEFDAAMAGHIAHDPGRAATPPPTVAPPTDAMPIAGAPAKGSPRRAGKRVGHNETSTPHSPHVKVAKFKEEDSKITSPILETALLLSALTKMGVRTLTFSRVRKVSELILKYTRRDLRLTAPHLQGKVQAYRAGYTKETRRQIERQLFNGELLGTTATNALELGVDIGSLDVTLLLGFPSSVASMWQQAGRAGRGTNKALTIIVLFNSALDQYYARHGPELFQRPTEAAISDPDNPYVLREHLLCAAAELPLRLSREDVQRLRAAVSAVLGPGVQLASEAAVVEAARQHIGLLPTAVVAECQDLLLFGETAGDLAHALTSDGLLQLQSPGYVLPQRDIHPAANISLRTIEEDGYDVVVTPDMRKIDEVDARHALFETYQGAIFLHRGQTYLVTFLDHDNRQAHVQPVTVDYFTKPSDRSDVDVISAFRKRQPPLQAAWGTVQVKIEIYGYQKIRERTLELFDTVELEAEPVEYKTRGVWLDINPATKARQVNGASPAFVAPATIILY</sequence>
<dbReference type="Proteomes" id="UP000001357">
    <property type="component" value="Unassembled WGS sequence"/>
</dbReference>
<keyword evidence="7" id="KW-1185">Reference proteome</keyword>
<feature type="domain" description="Helicase ATP-binding" evidence="4">
    <location>
        <begin position="184"/>
        <end position="381"/>
    </location>
</feature>
<dbReference type="AlphaFoldDB" id="A9VBF4"/>
<dbReference type="GO" id="GO:0005524">
    <property type="term" value="F:ATP binding"/>
    <property type="evidence" value="ECO:0007669"/>
    <property type="project" value="UniProtKB-KW"/>
</dbReference>
<dbReference type="GO" id="GO:0005525">
    <property type="term" value="F:GTP binding"/>
    <property type="evidence" value="ECO:0007669"/>
    <property type="project" value="InterPro"/>
</dbReference>
<dbReference type="Pfam" id="PF00071">
    <property type="entry name" value="Ras"/>
    <property type="match status" value="1"/>
</dbReference>
<dbReference type="GO" id="GO:0003924">
    <property type="term" value="F:GTPase activity"/>
    <property type="evidence" value="ECO:0007669"/>
    <property type="project" value="InterPro"/>
</dbReference>
<dbReference type="InterPro" id="IPR001806">
    <property type="entry name" value="Small_GTPase"/>
</dbReference>
<dbReference type="PANTHER" id="PTHR47957">
    <property type="entry name" value="ATP-DEPENDENT HELICASE HRQ1"/>
    <property type="match status" value="1"/>
</dbReference>
<dbReference type="EMBL" id="CH991576">
    <property type="protein sequence ID" value="EDQ85177.1"/>
    <property type="molecule type" value="Genomic_DNA"/>
</dbReference>
<dbReference type="InterPro" id="IPR011545">
    <property type="entry name" value="DEAD/DEAH_box_helicase_dom"/>
</dbReference>
<dbReference type="KEGG" id="mbr:MONBRDRAFT_12171"/>
<dbReference type="GO" id="GO:0006289">
    <property type="term" value="P:nucleotide-excision repair"/>
    <property type="evidence" value="ECO:0000318"/>
    <property type="project" value="GO_Central"/>
</dbReference>
<evidence type="ECO:0000256" key="1">
    <source>
        <dbReference type="ARBA" id="ARBA00022741"/>
    </source>
</evidence>
<dbReference type="Pfam" id="PF00270">
    <property type="entry name" value="DEAD"/>
    <property type="match status" value="1"/>
</dbReference>
<protein>
    <submittedName>
        <fullName evidence="6">Uncharacterized protein</fullName>
    </submittedName>
</protein>
<feature type="compositionally biased region" description="Low complexity" evidence="3">
    <location>
        <begin position="422"/>
        <end position="432"/>
    </location>
</feature>
<feature type="domain" description="Helicase C-terminal" evidence="5">
    <location>
        <begin position="586"/>
        <end position="739"/>
    </location>
</feature>
<dbReference type="OMA" id="ICCSATL"/>
<dbReference type="InterPro" id="IPR001650">
    <property type="entry name" value="Helicase_C-like"/>
</dbReference>
<evidence type="ECO:0000256" key="3">
    <source>
        <dbReference type="SAM" id="MobiDB-lite"/>
    </source>
</evidence>
<dbReference type="SMART" id="SM00490">
    <property type="entry name" value="HELICc"/>
    <property type="match status" value="1"/>
</dbReference>
<dbReference type="GO" id="GO:0005634">
    <property type="term" value="C:nucleus"/>
    <property type="evidence" value="ECO:0000318"/>
    <property type="project" value="GO_Central"/>
</dbReference>
<dbReference type="InParanoid" id="A9VBF4"/>
<dbReference type="Gene3D" id="3.40.50.300">
    <property type="entry name" value="P-loop containing nucleotide triphosphate hydrolases"/>
    <property type="match status" value="4"/>
</dbReference>
<dbReference type="SUPFAM" id="SSF52540">
    <property type="entry name" value="P-loop containing nucleoside triphosphate hydrolases"/>
    <property type="match status" value="2"/>
</dbReference>
<keyword evidence="1" id="KW-0547">Nucleotide-binding</keyword>
<dbReference type="eggNOG" id="KOG4150">
    <property type="taxonomic scope" value="Eukaryota"/>
</dbReference>
<dbReference type="SMART" id="SM00175">
    <property type="entry name" value="RAB"/>
    <property type="match status" value="1"/>
</dbReference>
<evidence type="ECO:0000313" key="7">
    <source>
        <dbReference type="Proteomes" id="UP000001357"/>
    </source>
</evidence>
<feature type="compositionally biased region" description="Polar residues" evidence="3">
    <location>
        <begin position="457"/>
        <end position="466"/>
    </location>
</feature>
<dbReference type="PANTHER" id="PTHR47957:SF3">
    <property type="entry name" value="ATP-DEPENDENT HELICASE HRQ1"/>
    <property type="match status" value="1"/>
</dbReference>
<dbReference type="SMART" id="SM00173">
    <property type="entry name" value="RAS"/>
    <property type="match status" value="1"/>
</dbReference>
<dbReference type="CDD" id="cd17923">
    <property type="entry name" value="DEXHc_Hrq1-like"/>
    <property type="match status" value="1"/>
</dbReference>
<name>A9VBF4_MONBE</name>
<dbReference type="GO" id="GO:0036297">
    <property type="term" value="P:interstrand cross-link repair"/>
    <property type="evidence" value="ECO:0000318"/>
    <property type="project" value="GO_Central"/>
</dbReference>
<dbReference type="CDD" id="cd18797">
    <property type="entry name" value="SF2_C_Hrq"/>
    <property type="match status" value="1"/>
</dbReference>
<dbReference type="SMART" id="SM00487">
    <property type="entry name" value="DEXDc"/>
    <property type="match status" value="1"/>
</dbReference>
<dbReference type="InterPro" id="IPR014001">
    <property type="entry name" value="Helicase_ATP-bd"/>
</dbReference>
<reference evidence="6 7" key="1">
    <citation type="journal article" date="2008" name="Nature">
        <title>The genome of the choanoflagellate Monosiga brevicollis and the origin of metazoans.</title>
        <authorList>
            <consortium name="JGI Sequencing"/>
            <person name="King N."/>
            <person name="Westbrook M.J."/>
            <person name="Young S.L."/>
            <person name="Kuo A."/>
            <person name="Abedin M."/>
            <person name="Chapman J."/>
            <person name="Fairclough S."/>
            <person name="Hellsten U."/>
            <person name="Isogai Y."/>
            <person name="Letunic I."/>
            <person name="Marr M."/>
            <person name="Pincus D."/>
            <person name="Putnam N."/>
            <person name="Rokas A."/>
            <person name="Wright K.J."/>
            <person name="Zuzow R."/>
            <person name="Dirks W."/>
            <person name="Good M."/>
            <person name="Goodstein D."/>
            <person name="Lemons D."/>
            <person name="Li W."/>
            <person name="Lyons J.B."/>
            <person name="Morris A."/>
            <person name="Nichols S."/>
            <person name="Richter D.J."/>
            <person name="Salamov A."/>
            <person name="Bork P."/>
            <person name="Lim W.A."/>
            <person name="Manning G."/>
            <person name="Miller W.T."/>
            <person name="McGinnis W."/>
            <person name="Shapiro H."/>
            <person name="Tjian R."/>
            <person name="Grigoriev I.V."/>
            <person name="Rokhsar D."/>
        </authorList>
    </citation>
    <scope>NUCLEOTIDE SEQUENCE [LARGE SCALE GENOMIC DNA]</scope>
    <source>
        <strain evidence="7">MX1 / ATCC 50154</strain>
    </source>
</reference>
<keyword evidence="2" id="KW-0067">ATP-binding</keyword>